<comment type="caution">
    <text evidence="3">The sequence shown here is derived from an EMBL/GenBank/DDBJ whole genome shotgun (WGS) entry which is preliminary data.</text>
</comment>
<evidence type="ECO:0000256" key="2">
    <source>
        <dbReference type="SAM" id="Phobius"/>
    </source>
</evidence>
<gene>
    <name evidence="3" type="ORF">Tci_020853</name>
</gene>
<evidence type="ECO:0000256" key="1">
    <source>
        <dbReference type="SAM" id="MobiDB-lite"/>
    </source>
</evidence>
<feature type="region of interest" description="Disordered" evidence="1">
    <location>
        <begin position="198"/>
        <end position="220"/>
    </location>
</feature>
<proteinExistence type="predicted"/>
<keyword evidence="2" id="KW-0812">Transmembrane</keyword>
<feature type="transmembrane region" description="Helical" evidence="2">
    <location>
        <begin position="20"/>
        <end position="44"/>
    </location>
</feature>
<organism evidence="3">
    <name type="scientific">Tanacetum cinerariifolium</name>
    <name type="common">Dalmatian daisy</name>
    <name type="synonym">Chrysanthemum cinerariifolium</name>
    <dbReference type="NCBI Taxonomy" id="118510"/>
    <lineage>
        <taxon>Eukaryota</taxon>
        <taxon>Viridiplantae</taxon>
        <taxon>Streptophyta</taxon>
        <taxon>Embryophyta</taxon>
        <taxon>Tracheophyta</taxon>
        <taxon>Spermatophyta</taxon>
        <taxon>Magnoliopsida</taxon>
        <taxon>eudicotyledons</taxon>
        <taxon>Gunneridae</taxon>
        <taxon>Pentapetalae</taxon>
        <taxon>asterids</taxon>
        <taxon>campanulids</taxon>
        <taxon>Asterales</taxon>
        <taxon>Asteraceae</taxon>
        <taxon>Asteroideae</taxon>
        <taxon>Anthemideae</taxon>
        <taxon>Anthemidinae</taxon>
        <taxon>Tanacetum</taxon>
    </lineage>
</organism>
<evidence type="ECO:0000313" key="3">
    <source>
        <dbReference type="EMBL" id="GEU48875.1"/>
    </source>
</evidence>
<dbReference type="AlphaFoldDB" id="A0A6L2KLA0"/>
<keyword evidence="2" id="KW-0472">Membrane</keyword>
<sequence>MGSIISTVSISPEGFLPSILLLVVVIVTVVIVAVILVVVVVVAIDGVVIFVMIIGVEVVVMIIGVVVVVGVSFIIKLSLMIIGLEAITFPSILRGNSLLKASWSFSESDTIVGHKLMLPEQQQHNHQLATGWQHDSWLVLQIDRHEEYEMSDPIGGLVFLGGDVVDLTGDEDPTDEDRDTGMGDLTGVSVSLGGEFFSKENKSRESNIGGSDDTGDRGEIASEVKRYLVKSLEELGEMFPDEAGK</sequence>
<dbReference type="EMBL" id="BKCJ010002484">
    <property type="protein sequence ID" value="GEU48875.1"/>
    <property type="molecule type" value="Genomic_DNA"/>
</dbReference>
<name>A0A6L2KLA0_TANCI</name>
<reference evidence="3" key="1">
    <citation type="journal article" date="2019" name="Sci. Rep.">
        <title>Draft genome of Tanacetum cinerariifolium, the natural source of mosquito coil.</title>
        <authorList>
            <person name="Yamashiro T."/>
            <person name="Shiraishi A."/>
            <person name="Satake H."/>
            <person name="Nakayama K."/>
        </authorList>
    </citation>
    <scope>NUCLEOTIDE SEQUENCE</scope>
</reference>
<feature type="transmembrane region" description="Helical" evidence="2">
    <location>
        <begin position="50"/>
        <end position="75"/>
    </location>
</feature>
<protein>
    <submittedName>
        <fullName evidence="3">Uncharacterized protein</fullName>
    </submittedName>
</protein>
<accession>A0A6L2KLA0</accession>
<keyword evidence="2" id="KW-1133">Transmembrane helix</keyword>